<dbReference type="PROSITE" id="PS00867">
    <property type="entry name" value="CPSASE_2"/>
    <property type="match status" value="1"/>
</dbReference>
<dbReference type="Gene3D" id="3.30.1490.20">
    <property type="entry name" value="ATP-grasp fold, A domain"/>
    <property type="match status" value="1"/>
</dbReference>
<dbReference type="InterPro" id="IPR000089">
    <property type="entry name" value="Biotin_lipoyl"/>
</dbReference>
<dbReference type="Pfam" id="PF00289">
    <property type="entry name" value="Biotin_carb_N"/>
    <property type="match status" value="1"/>
</dbReference>
<feature type="domain" description="Lipoyl-binding" evidence="7">
    <location>
        <begin position="587"/>
        <end position="658"/>
    </location>
</feature>
<evidence type="ECO:0000256" key="2">
    <source>
        <dbReference type="ARBA" id="ARBA00022598"/>
    </source>
</evidence>
<evidence type="ECO:0000256" key="6">
    <source>
        <dbReference type="PROSITE-ProRule" id="PRU00409"/>
    </source>
</evidence>
<sequence>MFKKILIANRGEIACRVIRTARRIGIATVAVYSDADSDALHVELADEAIHIGPAPAQDSYLQGERIIEAACNSGAEAIHPGYGFLSENAGFAAACEEQGIVFIGPHSSAIASMGSKSAAKRIMEEAGVPLIPGYHGDDQAPSHLCEEAGRIGYPVLLKATAGGGGKGMRTVATAAEFDEALAAAKREAQAAFGDDRMLVEKFLAGPRHVEIQVFFDQAGHGVYLAERDCSLQRRHQKVIEEAPAPGLTEDLRKAMGEAAVRAGSAIDYRGAGTVEFLLDNQNRFFFMEMNTRLQVEHPVTEMITGLDLVEWQLRVAAGQDLPLSQQAIAVRGHAFEARIYAEDPERDFLPATGVLQTLRAPAESAVVRVDTGVREGDEISVYYDPLIAKLVVWGETRAEALHRLGRVLPQYRIEGTVCNLPLLYNLATCSAFLAGPTHTRFIEEEHELVFRTGAADKASQLHPAALALLLHKSRHQTTSSSDPYSPWQERNAWRMNLPAAHRLELKWNEQCYPADIEQSGDHYRVTVAGDTVMMSATLEEETLHITSAGHRVRGTLAHADGVYTLYLAGGACRFTEVLADTGEQQRAEDTGLTAPMNGRVVTLLAAAGDTVTEGMPLLVMEAMKMEHTIRAPAAGVVERFHYAAGDLVAGGAMLLEFSAQAE</sequence>
<evidence type="ECO:0000256" key="4">
    <source>
        <dbReference type="ARBA" id="ARBA00022840"/>
    </source>
</evidence>
<dbReference type="InterPro" id="IPR005481">
    <property type="entry name" value="BC-like_N"/>
</dbReference>
<dbReference type="InterPro" id="IPR048429">
    <property type="entry name" value="MCC_alpha_BT"/>
</dbReference>
<dbReference type="Pfam" id="PF02785">
    <property type="entry name" value="Biotin_carb_C"/>
    <property type="match status" value="1"/>
</dbReference>
<dbReference type="InterPro" id="IPR013815">
    <property type="entry name" value="ATP_grasp_subdomain_1"/>
</dbReference>
<dbReference type="InterPro" id="IPR050856">
    <property type="entry name" value="Biotin_carboxylase_complex"/>
</dbReference>
<dbReference type="PROSITE" id="PS00866">
    <property type="entry name" value="CPSASE_1"/>
    <property type="match status" value="1"/>
</dbReference>
<dbReference type="PROSITE" id="PS50975">
    <property type="entry name" value="ATP_GRASP"/>
    <property type="match status" value="1"/>
</dbReference>
<dbReference type="InterPro" id="IPR011053">
    <property type="entry name" value="Single_hybrid_motif"/>
</dbReference>
<reference evidence="10" key="1">
    <citation type="submission" date="2019-02" db="EMBL/GenBank/DDBJ databases">
        <authorList>
            <person name="Li S.-H."/>
        </authorList>
    </citation>
    <scope>NUCLEOTIDE SEQUENCE</scope>
    <source>
        <strain evidence="10">IMCC11814</strain>
    </source>
</reference>
<accession>A0ABT3T9S1</accession>
<evidence type="ECO:0000313" key="10">
    <source>
        <dbReference type="EMBL" id="MCX2979043.1"/>
    </source>
</evidence>
<dbReference type="Gene3D" id="3.30.470.20">
    <property type="entry name" value="ATP-grasp fold, B domain"/>
    <property type="match status" value="1"/>
</dbReference>
<dbReference type="SUPFAM" id="SSF56059">
    <property type="entry name" value="Glutathione synthetase ATP-binding domain-like"/>
    <property type="match status" value="1"/>
</dbReference>
<dbReference type="Gene3D" id="3.30.700.40">
    <property type="match status" value="1"/>
</dbReference>
<comment type="cofactor">
    <cofactor evidence="1">
        <name>biotin</name>
        <dbReference type="ChEBI" id="CHEBI:57586"/>
    </cofactor>
</comment>
<dbReference type="SUPFAM" id="SSF52440">
    <property type="entry name" value="PreATP-grasp domain"/>
    <property type="match status" value="1"/>
</dbReference>
<evidence type="ECO:0000259" key="9">
    <source>
        <dbReference type="PROSITE" id="PS50979"/>
    </source>
</evidence>
<dbReference type="InterPro" id="IPR011054">
    <property type="entry name" value="Rudment_hybrid_motif"/>
</dbReference>
<dbReference type="NCBIfam" id="NF006367">
    <property type="entry name" value="PRK08591.1"/>
    <property type="match status" value="1"/>
</dbReference>
<dbReference type="InterPro" id="IPR016185">
    <property type="entry name" value="PreATP-grasp_dom_sf"/>
</dbReference>
<dbReference type="InterPro" id="IPR011761">
    <property type="entry name" value="ATP-grasp"/>
</dbReference>
<keyword evidence="11" id="KW-1185">Reference proteome</keyword>
<keyword evidence="2" id="KW-0436">Ligase</keyword>
<dbReference type="InterPro" id="IPR005482">
    <property type="entry name" value="Biotin_COase_C"/>
</dbReference>
<dbReference type="PANTHER" id="PTHR18866">
    <property type="entry name" value="CARBOXYLASE:PYRUVATE/ACETYL-COA/PROPIONYL-COA CARBOXYLASE"/>
    <property type="match status" value="1"/>
</dbReference>
<gene>
    <name evidence="10" type="ORF">EYC82_16990</name>
</gene>
<evidence type="ECO:0000256" key="3">
    <source>
        <dbReference type="ARBA" id="ARBA00022741"/>
    </source>
</evidence>
<dbReference type="RefSeq" id="WP_279250827.1">
    <property type="nucleotide sequence ID" value="NZ_SHNO01000002.1"/>
</dbReference>
<dbReference type="EMBL" id="SHNO01000002">
    <property type="protein sequence ID" value="MCX2979043.1"/>
    <property type="molecule type" value="Genomic_DNA"/>
</dbReference>
<keyword evidence="5" id="KW-0092">Biotin</keyword>
<dbReference type="Pfam" id="PF00364">
    <property type="entry name" value="Biotin_lipoyl"/>
    <property type="match status" value="1"/>
</dbReference>
<dbReference type="SUPFAM" id="SSF51230">
    <property type="entry name" value="Single hybrid motif"/>
    <property type="match status" value="1"/>
</dbReference>
<dbReference type="PANTHER" id="PTHR18866:SF33">
    <property type="entry name" value="METHYLCROTONOYL-COA CARBOXYLASE SUBUNIT ALPHA, MITOCHONDRIAL-RELATED"/>
    <property type="match status" value="1"/>
</dbReference>
<dbReference type="Proteomes" id="UP001143304">
    <property type="component" value="Unassembled WGS sequence"/>
</dbReference>
<dbReference type="InterPro" id="IPR011764">
    <property type="entry name" value="Biotin_carboxylation_dom"/>
</dbReference>
<evidence type="ECO:0000313" key="11">
    <source>
        <dbReference type="Proteomes" id="UP001143304"/>
    </source>
</evidence>
<dbReference type="SMART" id="SM00878">
    <property type="entry name" value="Biotin_carb_C"/>
    <property type="match status" value="1"/>
</dbReference>
<dbReference type="CDD" id="cd06850">
    <property type="entry name" value="biotinyl_domain"/>
    <property type="match status" value="1"/>
</dbReference>
<proteinExistence type="predicted"/>
<dbReference type="InterPro" id="IPR005479">
    <property type="entry name" value="CPAse_ATP-bd"/>
</dbReference>
<evidence type="ECO:0000259" key="7">
    <source>
        <dbReference type="PROSITE" id="PS50968"/>
    </source>
</evidence>
<comment type="caution">
    <text evidence="10">The sequence shown here is derived from an EMBL/GenBank/DDBJ whole genome shotgun (WGS) entry which is preliminary data.</text>
</comment>
<dbReference type="Pfam" id="PF21139">
    <property type="entry name" value="BT_MCC_alpha"/>
    <property type="match status" value="1"/>
</dbReference>
<keyword evidence="4 6" id="KW-0067">ATP-binding</keyword>
<protein>
    <submittedName>
        <fullName evidence="10">Acetyl/propionyl/methylcrotonyl-CoA carboxylase subunit alpha</fullName>
    </submittedName>
</protein>
<name>A0ABT3T9S1_9GAMM</name>
<dbReference type="PROSITE" id="PS50979">
    <property type="entry name" value="BC"/>
    <property type="match status" value="1"/>
</dbReference>
<dbReference type="PROSITE" id="PS50968">
    <property type="entry name" value="BIOTINYL_LIPOYL"/>
    <property type="match status" value="1"/>
</dbReference>
<dbReference type="Gene3D" id="3.40.50.20">
    <property type="match status" value="1"/>
</dbReference>
<dbReference type="Gene3D" id="2.40.50.100">
    <property type="match status" value="1"/>
</dbReference>
<evidence type="ECO:0000256" key="1">
    <source>
        <dbReference type="ARBA" id="ARBA00001953"/>
    </source>
</evidence>
<organism evidence="10 11">
    <name type="scientific">Candidatus Marimicrobium litorale</name>
    <dbReference type="NCBI Taxonomy" id="2518991"/>
    <lineage>
        <taxon>Bacteria</taxon>
        <taxon>Pseudomonadati</taxon>
        <taxon>Pseudomonadota</taxon>
        <taxon>Gammaproteobacteria</taxon>
        <taxon>Cellvibrionales</taxon>
        <taxon>Halieaceae</taxon>
        <taxon>Marimicrobium</taxon>
    </lineage>
</organism>
<evidence type="ECO:0000256" key="5">
    <source>
        <dbReference type="ARBA" id="ARBA00023267"/>
    </source>
</evidence>
<feature type="domain" description="Biotin carboxylation" evidence="9">
    <location>
        <begin position="1"/>
        <end position="447"/>
    </location>
</feature>
<feature type="domain" description="ATP-grasp" evidence="8">
    <location>
        <begin position="120"/>
        <end position="317"/>
    </location>
</feature>
<keyword evidence="3 6" id="KW-0547">Nucleotide-binding</keyword>
<evidence type="ECO:0000259" key="8">
    <source>
        <dbReference type="PROSITE" id="PS50975"/>
    </source>
</evidence>
<dbReference type="SUPFAM" id="SSF51246">
    <property type="entry name" value="Rudiment single hybrid motif"/>
    <property type="match status" value="1"/>
</dbReference>
<dbReference type="Pfam" id="PF02786">
    <property type="entry name" value="CPSase_L_D2"/>
    <property type="match status" value="1"/>
</dbReference>